<proteinExistence type="predicted"/>
<protein>
    <submittedName>
        <fullName evidence="2">Uncharacterized protein</fullName>
    </submittedName>
</protein>
<evidence type="ECO:0000313" key="2">
    <source>
        <dbReference type="EMBL" id="RNA69926.1"/>
    </source>
</evidence>
<dbReference type="AlphaFoldDB" id="A0A3M7TWI0"/>
<dbReference type="EMBL" id="RHIB01000001">
    <property type="protein sequence ID" value="RNA69926.1"/>
    <property type="molecule type" value="Genomic_DNA"/>
</dbReference>
<organism evidence="2 3">
    <name type="scientific">Alteribacter keqinensis</name>
    <dbReference type="NCBI Taxonomy" id="2483800"/>
    <lineage>
        <taxon>Bacteria</taxon>
        <taxon>Bacillati</taxon>
        <taxon>Bacillota</taxon>
        <taxon>Bacilli</taxon>
        <taxon>Bacillales</taxon>
        <taxon>Bacillaceae</taxon>
        <taxon>Alteribacter</taxon>
    </lineage>
</organism>
<reference evidence="2 3" key="1">
    <citation type="submission" date="2018-10" db="EMBL/GenBank/DDBJ databases">
        <title>Bacillus Keqinensis sp. nov., a moderately halophilic bacterium isolated from a saline-alkaline lake.</title>
        <authorList>
            <person name="Wang H."/>
        </authorList>
    </citation>
    <scope>NUCLEOTIDE SEQUENCE [LARGE SCALE GENOMIC DNA]</scope>
    <source>
        <strain evidence="2 3">KQ-3</strain>
    </source>
</reference>
<sequence length="65" mass="7342">MSETSQRIVLSLSPLITHQPISGRGHSSDQDQIPSAPPKPEVYRNHQSGNNQLYSGEIYIKIKRR</sequence>
<name>A0A3M7TWI0_9BACI</name>
<evidence type="ECO:0000256" key="1">
    <source>
        <dbReference type="SAM" id="MobiDB-lite"/>
    </source>
</evidence>
<evidence type="ECO:0000313" key="3">
    <source>
        <dbReference type="Proteomes" id="UP000278746"/>
    </source>
</evidence>
<gene>
    <name evidence="2" type="ORF">EBO34_08345</name>
</gene>
<dbReference type="Proteomes" id="UP000278746">
    <property type="component" value="Unassembled WGS sequence"/>
</dbReference>
<accession>A0A3M7TWI0</accession>
<comment type="caution">
    <text evidence="2">The sequence shown here is derived from an EMBL/GenBank/DDBJ whole genome shotgun (WGS) entry which is preliminary data.</text>
</comment>
<keyword evidence="3" id="KW-1185">Reference proteome</keyword>
<feature type="region of interest" description="Disordered" evidence="1">
    <location>
        <begin position="1"/>
        <end position="50"/>
    </location>
</feature>
<feature type="compositionally biased region" description="Polar residues" evidence="1">
    <location>
        <begin position="1"/>
        <end position="20"/>
    </location>
</feature>